<evidence type="ECO:0000313" key="3">
    <source>
        <dbReference type="EMBL" id="BAM79275.1"/>
    </source>
</evidence>
<dbReference type="HOGENOM" id="CLU_2162012_0_0_1"/>
<accession>M1V4D5</accession>
<reference evidence="3 4" key="1">
    <citation type="journal article" date="2004" name="Nature">
        <title>Genome sequence of the ultrasmall unicellular red alga Cyanidioschyzon merolae 10D.</title>
        <authorList>
            <person name="Matsuzaki M."/>
            <person name="Misumi O."/>
            <person name="Shin-i T."/>
            <person name="Maruyama S."/>
            <person name="Takahara M."/>
            <person name="Miyagishima S."/>
            <person name="Mori T."/>
            <person name="Nishida K."/>
            <person name="Yagisawa F."/>
            <person name="Nishida K."/>
            <person name="Yoshida Y."/>
            <person name="Nishimura Y."/>
            <person name="Nakao S."/>
            <person name="Kobayashi T."/>
            <person name="Momoyama Y."/>
            <person name="Higashiyama T."/>
            <person name="Minoda A."/>
            <person name="Sano M."/>
            <person name="Nomoto H."/>
            <person name="Oishi K."/>
            <person name="Hayashi H."/>
            <person name="Ohta F."/>
            <person name="Nishizaka S."/>
            <person name="Haga S."/>
            <person name="Miura S."/>
            <person name="Morishita T."/>
            <person name="Kabeya Y."/>
            <person name="Terasawa K."/>
            <person name="Suzuki Y."/>
            <person name="Ishii Y."/>
            <person name="Asakawa S."/>
            <person name="Takano H."/>
            <person name="Ohta N."/>
            <person name="Kuroiwa H."/>
            <person name="Tanaka K."/>
            <person name="Shimizu N."/>
            <person name="Sugano S."/>
            <person name="Sato N."/>
            <person name="Nozaki H."/>
            <person name="Ogasawara N."/>
            <person name="Kohara Y."/>
            <person name="Kuroiwa T."/>
        </authorList>
    </citation>
    <scope>NUCLEOTIDE SEQUENCE [LARGE SCALE GENOMIC DNA]</scope>
    <source>
        <strain evidence="3 4">10D</strain>
    </source>
</reference>
<evidence type="ECO:0000256" key="2">
    <source>
        <dbReference type="SAM" id="Phobius"/>
    </source>
</evidence>
<keyword evidence="2" id="KW-0472">Membrane</keyword>
<dbReference type="Gramene" id="CME045CT">
    <property type="protein sequence ID" value="CME045CT"/>
    <property type="gene ID" value="CME045C"/>
</dbReference>
<name>M1V4D5_CYAM1</name>
<evidence type="ECO:0000256" key="1">
    <source>
        <dbReference type="SAM" id="MobiDB-lite"/>
    </source>
</evidence>
<dbReference type="AlphaFoldDB" id="M1V4D5"/>
<dbReference type="GeneID" id="16992833"/>
<feature type="compositionally biased region" description="Polar residues" evidence="1">
    <location>
        <begin position="100"/>
        <end position="111"/>
    </location>
</feature>
<dbReference type="OrthoDB" id="10530138at2759"/>
<protein>
    <submittedName>
        <fullName evidence="3">Uncharacterized protein</fullName>
    </submittedName>
</protein>
<organism evidence="3 4">
    <name type="scientific">Cyanidioschyzon merolae (strain NIES-3377 / 10D)</name>
    <name type="common">Unicellular red alga</name>
    <dbReference type="NCBI Taxonomy" id="280699"/>
    <lineage>
        <taxon>Eukaryota</taxon>
        <taxon>Rhodophyta</taxon>
        <taxon>Bangiophyceae</taxon>
        <taxon>Cyanidiales</taxon>
        <taxon>Cyanidiaceae</taxon>
        <taxon>Cyanidioschyzon</taxon>
    </lineage>
</organism>
<feature type="transmembrane region" description="Helical" evidence="2">
    <location>
        <begin position="41"/>
        <end position="60"/>
    </location>
</feature>
<gene>
    <name evidence="3" type="ORF">CYME_CME045C</name>
</gene>
<dbReference type="Proteomes" id="UP000007014">
    <property type="component" value="Chromosome 5"/>
</dbReference>
<sequence>MVEDENMFKALFTPYNERTRHDVAWSPYRRRLKWDWHLRNFLYALLPAAAIFLFCEAVEYRYDLKKSFSSESSKNDRKIRHLQDAAAQSTTELRHDREGSLTQSVQTSRAP</sequence>
<keyword evidence="4" id="KW-1185">Reference proteome</keyword>
<dbReference type="EMBL" id="AP006487">
    <property type="protein sequence ID" value="BAM79275.1"/>
    <property type="molecule type" value="Genomic_DNA"/>
</dbReference>
<keyword evidence="2" id="KW-1133">Transmembrane helix</keyword>
<evidence type="ECO:0000313" key="4">
    <source>
        <dbReference type="Proteomes" id="UP000007014"/>
    </source>
</evidence>
<dbReference type="KEGG" id="cme:CYME_CME045C"/>
<proteinExistence type="predicted"/>
<keyword evidence="2" id="KW-0812">Transmembrane</keyword>
<reference evidence="3 4" key="2">
    <citation type="journal article" date="2007" name="BMC Biol.">
        <title>A 100%-complete sequence reveals unusually simple genomic features in the hot-spring red alga Cyanidioschyzon merolae.</title>
        <authorList>
            <person name="Nozaki H."/>
            <person name="Takano H."/>
            <person name="Misumi O."/>
            <person name="Terasawa K."/>
            <person name="Matsuzaki M."/>
            <person name="Maruyama S."/>
            <person name="Nishida K."/>
            <person name="Yagisawa F."/>
            <person name="Yoshida Y."/>
            <person name="Fujiwara T."/>
            <person name="Takio S."/>
            <person name="Tamura K."/>
            <person name="Chung S.J."/>
            <person name="Nakamura S."/>
            <person name="Kuroiwa H."/>
            <person name="Tanaka K."/>
            <person name="Sato N."/>
            <person name="Kuroiwa T."/>
        </authorList>
    </citation>
    <scope>NUCLEOTIDE SEQUENCE [LARGE SCALE GENOMIC DNA]</scope>
    <source>
        <strain evidence="3 4">10D</strain>
    </source>
</reference>
<feature type="region of interest" description="Disordered" evidence="1">
    <location>
        <begin position="68"/>
        <end position="111"/>
    </location>
</feature>
<dbReference type="RefSeq" id="XP_005535561.1">
    <property type="nucleotide sequence ID" value="XM_005535504.1"/>
</dbReference>